<dbReference type="EMBL" id="SKFG01000014">
    <property type="protein sequence ID" value="TCZ76107.1"/>
    <property type="molecule type" value="Genomic_DNA"/>
</dbReference>
<evidence type="ECO:0000256" key="5">
    <source>
        <dbReference type="RuleBase" id="RU361157"/>
    </source>
</evidence>
<dbReference type="PANTHER" id="PTHR43027:SF2">
    <property type="entry name" value="TRANSPORT PERMEASE PROTEIN"/>
    <property type="match status" value="1"/>
</dbReference>
<dbReference type="InterPro" id="IPR047817">
    <property type="entry name" value="ABC2_TM_bact-type"/>
</dbReference>
<evidence type="ECO:0000256" key="4">
    <source>
        <dbReference type="ARBA" id="ARBA00023136"/>
    </source>
</evidence>
<sequence>MKQLMKLFKASLKTTFREKQVWFWSIFFPVLLLVIFLSIMGGTSDKELKINVVSVAEQQDATASGLLTGLQSIPMLKWKEDQPVSLETAEQLIKDKAIDAAIVLPSNASPKPVEIIVNAEKVNSTTTQVIAGIMNKSLETINYSEAHLTPKYSVELRSISSNNEDIKYKDFLLTGMIAMAISQAGLFGMVGLVEIRRNGLLKRLMLAPINVKLFGISEIMVKFVLAAVQIILLSTIGIVFYQANFHINILAFLPIFIVGTITFAAIGFMIASFSKSLESYMGIANLSSFLMMFLCGIYFDTSIMPDYIQPIAKVLPLTYFANGIRDSMVYGFGVMNSAFWLNIGIMAAWSIVTFFIASRFYRWKSA</sequence>
<feature type="transmembrane region" description="Helical" evidence="5">
    <location>
        <begin position="249"/>
        <end position="273"/>
    </location>
</feature>
<feature type="domain" description="ABC transmembrane type-2" evidence="6">
    <location>
        <begin position="127"/>
        <end position="364"/>
    </location>
</feature>
<gene>
    <name evidence="7" type="ORF">E0485_14790</name>
</gene>
<organism evidence="7 8">
    <name type="scientific">Paenibacillus albiflavus</name>
    <dbReference type="NCBI Taxonomy" id="2545760"/>
    <lineage>
        <taxon>Bacteria</taxon>
        <taxon>Bacillati</taxon>
        <taxon>Bacillota</taxon>
        <taxon>Bacilli</taxon>
        <taxon>Bacillales</taxon>
        <taxon>Paenibacillaceae</taxon>
        <taxon>Paenibacillus</taxon>
    </lineage>
</organism>
<dbReference type="PRINTS" id="PR00164">
    <property type="entry name" value="ABC2TRNSPORT"/>
</dbReference>
<evidence type="ECO:0000256" key="3">
    <source>
        <dbReference type="ARBA" id="ARBA00022989"/>
    </source>
</evidence>
<comment type="similarity">
    <text evidence="5">Belongs to the ABC-2 integral membrane protein family.</text>
</comment>
<keyword evidence="5" id="KW-1003">Cell membrane</keyword>
<keyword evidence="3 5" id="KW-1133">Transmembrane helix</keyword>
<feature type="transmembrane region" description="Helical" evidence="5">
    <location>
        <begin position="171"/>
        <end position="193"/>
    </location>
</feature>
<feature type="transmembrane region" description="Helical" evidence="5">
    <location>
        <begin position="21"/>
        <end position="40"/>
    </location>
</feature>
<keyword evidence="8" id="KW-1185">Reference proteome</keyword>
<dbReference type="AlphaFoldDB" id="A0A4R4EA48"/>
<protein>
    <recommendedName>
        <fullName evidence="5">Transport permease protein</fullName>
    </recommendedName>
</protein>
<dbReference type="GO" id="GO:0043190">
    <property type="term" value="C:ATP-binding cassette (ABC) transporter complex"/>
    <property type="evidence" value="ECO:0007669"/>
    <property type="project" value="InterPro"/>
</dbReference>
<keyword evidence="4 5" id="KW-0472">Membrane</keyword>
<feature type="transmembrane region" description="Helical" evidence="5">
    <location>
        <begin position="223"/>
        <end position="243"/>
    </location>
</feature>
<proteinExistence type="inferred from homology"/>
<name>A0A4R4EA48_9BACL</name>
<dbReference type="PANTHER" id="PTHR43027">
    <property type="entry name" value="DOXORUBICIN RESISTANCE ABC TRANSPORTER PERMEASE PROTEIN DRRC-RELATED"/>
    <property type="match status" value="1"/>
</dbReference>
<dbReference type="OrthoDB" id="9788252at2"/>
<dbReference type="InterPro" id="IPR052902">
    <property type="entry name" value="ABC-2_transporter"/>
</dbReference>
<evidence type="ECO:0000313" key="7">
    <source>
        <dbReference type="EMBL" id="TCZ76107.1"/>
    </source>
</evidence>
<dbReference type="GO" id="GO:0140359">
    <property type="term" value="F:ABC-type transporter activity"/>
    <property type="evidence" value="ECO:0007669"/>
    <property type="project" value="InterPro"/>
</dbReference>
<keyword evidence="2 5" id="KW-0812">Transmembrane</keyword>
<dbReference type="Pfam" id="PF12698">
    <property type="entry name" value="ABC2_membrane_3"/>
    <property type="match status" value="1"/>
</dbReference>
<comment type="caution">
    <text evidence="7">The sequence shown here is derived from an EMBL/GenBank/DDBJ whole genome shotgun (WGS) entry which is preliminary data.</text>
</comment>
<dbReference type="RefSeq" id="WP_132418833.1">
    <property type="nucleotide sequence ID" value="NZ_SKFG01000014.1"/>
</dbReference>
<evidence type="ECO:0000313" key="8">
    <source>
        <dbReference type="Proteomes" id="UP000295418"/>
    </source>
</evidence>
<feature type="transmembrane region" description="Helical" evidence="5">
    <location>
        <begin position="280"/>
        <end position="299"/>
    </location>
</feature>
<evidence type="ECO:0000259" key="6">
    <source>
        <dbReference type="PROSITE" id="PS51012"/>
    </source>
</evidence>
<dbReference type="InterPro" id="IPR013525">
    <property type="entry name" value="ABC2_TM"/>
</dbReference>
<evidence type="ECO:0000256" key="1">
    <source>
        <dbReference type="ARBA" id="ARBA00004141"/>
    </source>
</evidence>
<dbReference type="Proteomes" id="UP000295418">
    <property type="component" value="Unassembled WGS sequence"/>
</dbReference>
<reference evidence="7 8" key="1">
    <citation type="submission" date="2019-03" db="EMBL/GenBank/DDBJ databases">
        <authorList>
            <person name="Kim M.K.M."/>
        </authorList>
    </citation>
    <scope>NUCLEOTIDE SEQUENCE [LARGE SCALE GENOMIC DNA]</scope>
    <source>
        <strain evidence="7 8">18JY21-1</strain>
    </source>
</reference>
<feature type="transmembrane region" description="Helical" evidence="5">
    <location>
        <begin position="338"/>
        <end position="361"/>
    </location>
</feature>
<accession>A0A4R4EA48</accession>
<keyword evidence="5" id="KW-0813">Transport</keyword>
<dbReference type="InterPro" id="IPR000412">
    <property type="entry name" value="ABC_2_transport"/>
</dbReference>
<comment type="subcellular location">
    <subcellularLocation>
        <location evidence="5">Cell membrane</location>
        <topology evidence="5">Multi-pass membrane protein</topology>
    </subcellularLocation>
    <subcellularLocation>
        <location evidence="1">Membrane</location>
        <topology evidence="1">Multi-pass membrane protein</topology>
    </subcellularLocation>
</comment>
<evidence type="ECO:0000256" key="2">
    <source>
        <dbReference type="ARBA" id="ARBA00022692"/>
    </source>
</evidence>
<dbReference type="PROSITE" id="PS51012">
    <property type="entry name" value="ABC_TM2"/>
    <property type="match status" value="1"/>
</dbReference>